<accession>A0A7W5P645</accession>
<organism evidence="1 2">
    <name type="scientific">Microlunatus antarcticus</name>
    <dbReference type="NCBI Taxonomy" id="53388"/>
    <lineage>
        <taxon>Bacteria</taxon>
        <taxon>Bacillati</taxon>
        <taxon>Actinomycetota</taxon>
        <taxon>Actinomycetes</taxon>
        <taxon>Propionibacteriales</taxon>
        <taxon>Propionibacteriaceae</taxon>
        <taxon>Microlunatus</taxon>
    </lineage>
</organism>
<evidence type="ECO:0000313" key="2">
    <source>
        <dbReference type="Proteomes" id="UP000565572"/>
    </source>
</evidence>
<gene>
    <name evidence="1" type="ORF">FHX39_001007</name>
</gene>
<dbReference type="RefSeq" id="WP_183337074.1">
    <property type="nucleotide sequence ID" value="NZ_JACHZG010000001.1"/>
</dbReference>
<evidence type="ECO:0000313" key="1">
    <source>
        <dbReference type="EMBL" id="MBB3326063.1"/>
    </source>
</evidence>
<comment type="caution">
    <text evidence="1">The sequence shown here is derived from an EMBL/GenBank/DDBJ whole genome shotgun (WGS) entry which is preliminary data.</text>
</comment>
<evidence type="ECO:0008006" key="3">
    <source>
        <dbReference type="Google" id="ProtNLM"/>
    </source>
</evidence>
<dbReference type="EMBL" id="JACHZG010000001">
    <property type="protein sequence ID" value="MBB3326063.1"/>
    <property type="molecule type" value="Genomic_DNA"/>
</dbReference>
<protein>
    <recommendedName>
        <fullName evidence="3">SPFH domain / Band 7 family protein</fullName>
    </recommendedName>
</protein>
<reference evidence="1 2" key="1">
    <citation type="submission" date="2020-08" db="EMBL/GenBank/DDBJ databases">
        <title>Sequencing the genomes of 1000 actinobacteria strains.</title>
        <authorList>
            <person name="Klenk H.-P."/>
        </authorList>
    </citation>
    <scope>NUCLEOTIDE SEQUENCE [LARGE SCALE GENOMIC DNA]</scope>
    <source>
        <strain evidence="1 2">DSM 11053</strain>
    </source>
</reference>
<name>A0A7W5P645_9ACTN</name>
<keyword evidence="2" id="KW-1185">Reference proteome</keyword>
<sequence length="221" mass="23679">MVAPLVEALLLRAVRRRPAGTRAPEHRPTRLVSRPHPVESVAYVADRTTALVRRPEGELEVLPAGSLVLPALLGLGAPTYVVVTHEPVEVWLRVGPFDTHDDRVVQQVELRLTVALGDSASGLRELADESGSAGSDGLEGLGDAILDRLAREVSARTTEAVRRRTLHELVDSSLGVLLDGALPETFLGGLVERSGLEVVDVDWPTEGRGWVVPAPPATVSR</sequence>
<dbReference type="AlphaFoldDB" id="A0A7W5P645"/>
<dbReference type="Proteomes" id="UP000565572">
    <property type="component" value="Unassembled WGS sequence"/>
</dbReference>
<proteinExistence type="predicted"/>